<comment type="catalytic activity">
    <reaction evidence="19">
        <text>ATP + H2O = ADP + phosphate + H(+)</text>
        <dbReference type="Rhea" id="RHEA:13065"/>
        <dbReference type="ChEBI" id="CHEBI:15377"/>
        <dbReference type="ChEBI" id="CHEBI:15378"/>
        <dbReference type="ChEBI" id="CHEBI:30616"/>
        <dbReference type="ChEBI" id="CHEBI:43474"/>
        <dbReference type="ChEBI" id="CHEBI:456216"/>
        <dbReference type="EC" id="3.6.4.13"/>
    </reaction>
    <physiologicalReaction direction="left-to-right" evidence="19">
        <dbReference type="Rhea" id="RHEA:13066"/>
    </physiologicalReaction>
</comment>
<evidence type="ECO:0000256" key="5">
    <source>
        <dbReference type="ARBA" id="ARBA00022499"/>
    </source>
</evidence>
<evidence type="ECO:0000256" key="19">
    <source>
        <dbReference type="ARBA" id="ARBA00049390"/>
    </source>
</evidence>
<dbReference type="GO" id="GO:0009597">
    <property type="term" value="P:detection of virus"/>
    <property type="evidence" value="ECO:0007669"/>
    <property type="project" value="Ensembl"/>
</dbReference>
<keyword evidence="5" id="KW-1017">Isopeptide bond</keyword>
<dbReference type="AlphaFoldDB" id="A0A8C3FQV8"/>
<evidence type="ECO:0000256" key="18">
    <source>
        <dbReference type="ARBA" id="ARBA00023118"/>
    </source>
</evidence>
<sequence>MDTKLDGHALRATLFGWAWKRLPCAKRVVKYLRARPPGVKMASRSGHVAGVPPAWRLRRGRRGKSWSSEQVVSGPSSPCGVSVLPGARPSCCAAGGWSLVNGGPTELPHRPGAPPSPSSRGRRAARGPRPRSLPPPETQSGGPGAAPRGGRAARIGQRRRCARERIQIEEQKEGLTAAAALFVDSILQLESEGWFRGFLDALNEAGYTGLREAIENWDFQKLESLEVHRQLLKRIEATMRDIDAEQIIPYLNTCLIDRECEEIQQVKELKGRMAGAVKLIECLSRSDKENWPKTFHLALEQAGYDRASKLWNMKEGDNKEMDVEMMEDQNGTSSAFDINVQYSEEAEVHNFSESPCSPSEVSQQPTYGPKKARSYQIELARPAVSGKNTIICAPTGSGKTFVALLICDNHLQNMPKEQKGKIVFLATKVPVYEQQKKVFTQHFERTRYEVAGISGETAGDVSSASVIEGNDIIVLTPQILVNALKDGTVPSLAIFTLIIFDECHNTTGNHPYNVLMTSYLNLKFDSAVKQLPQIVGLTASVGVGSAKTLEETIEYICTLCACLDIQVISTIRENTQELEEIVYRPQKSFRLVGKRPKNHFMAIISVLMSETEALASKIYPIDALSHIKSKRFGTQCYEQWIVDTQKKCRMLQLPDKEEERRICRALFIYTEHLRKYNDALIINEDARTQDALAYLTEFFNDLRSGGFDEIDQQLTANFEAKQQELREAAVDELNENPKLEELTFILNEEYRLKPETRTLLFVTTRALVSALKKWIDENPTLSYLKPDALMGRNKRNQQTGMTLSNQKDVLDSFKTNGDSKILITTAVADEGIDIAQCNLVLLYEYSGNVTKMIQVRGRGRAKDSKCILVTSKSEVAENERNNIYKEEMMNKAIKQLQEWDEEKFARKINDLQNKEKTLRDSRKREIKQKPLEGNRQLLCGKCKAYACNTEDIRVIEKAHHTVLGALFRERFLTKPHKKPSRYDHFEKKCKMSCRDSKCQHDWGITVRYKAFDDLPVIKIESFVVKDITTGKLAVFRKWREVDFAMKEFDINEMSSTE</sequence>
<feature type="domain" description="Helicase ATP-binding" evidence="21">
    <location>
        <begin position="380"/>
        <end position="559"/>
    </location>
</feature>
<dbReference type="PANTHER" id="PTHR14074:SF16">
    <property type="entry name" value="ANTIVIRAL INNATE IMMUNE RESPONSE RECEPTOR RIG-I"/>
    <property type="match status" value="1"/>
</dbReference>
<keyword evidence="16" id="KW-0391">Immunity</keyword>
<dbReference type="GO" id="GO:0045944">
    <property type="term" value="P:positive regulation of transcription by RNA polymerase II"/>
    <property type="evidence" value="ECO:0007669"/>
    <property type="project" value="Ensembl"/>
</dbReference>
<protein>
    <recommendedName>
        <fullName evidence="3">RNA helicase</fullName>
        <ecNumber evidence="3">3.6.4.13</ecNumber>
    </recommendedName>
</protein>
<dbReference type="GO" id="GO:0002735">
    <property type="term" value="P:positive regulation of myeloid dendritic cell cytokine production"/>
    <property type="evidence" value="ECO:0007669"/>
    <property type="project" value="Ensembl"/>
</dbReference>
<evidence type="ECO:0000256" key="11">
    <source>
        <dbReference type="ARBA" id="ARBA00022801"/>
    </source>
</evidence>
<dbReference type="GO" id="GO:0032725">
    <property type="term" value="P:positive regulation of granulocyte macrophage colony-stimulating factor production"/>
    <property type="evidence" value="ECO:0007669"/>
    <property type="project" value="Ensembl"/>
</dbReference>
<evidence type="ECO:0000256" key="8">
    <source>
        <dbReference type="ARBA" id="ARBA00022723"/>
    </source>
</evidence>
<evidence type="ECO:0000256" key="15">
    <source>
        <dbReference type="ARBA" id="ARBA00022843"/>
    </source>
</evidence>
<dbReference type="GO" id="GO:0030334">
    <property type="term" value="P:regulation of cell migration"/>
    <property type="evidence" value="ECO:0007669"/>
    <property type="project" value="Ensembl"/>
</dbReference>
<dbReference type="GO" id="GO:0032727">
    <property type="term" value="P:positive regulation of interferon-alpha production"/>
    <property type="evidence" value="ECO:0007669"/>
    <property type="project" value="Ensembl"/>
</dbReference>
<evidence type="ECO:0000313" key="25">
    <source>
        <dbReference type="Proteomes" id="UP000694380"/>
    </source>
</evidence>
<dbReference type="GO" id="GO:0003727">
    <property type="term" value="F:single-stranded RNA binding"/>
    <property type="evidence" value="ECO:0007669"/>
    <property type="project" value="Ensembl"/>
</dbReference>
<dbReference type="GO" id="GO:0010467">
    <property type="term" value="P:gene expression"/>
    <property type="evidence" value="ECO:0007669"/>
    <property type="project" value="Ensembl"/>
</dbReference>
<evidence type="ECO:0000256" key="4">
    <source>
        <dbReference type="ARBA" id="ARBA00022490"/>
    </source>
</evidence>
<dbReference type="FunFam" id="2.170.150.30:FF:000001">
    <property type="entry name" value="Probable ATP-dependent RNA helicase DDX58"/>
    <property type="match status" value="1"/>
</dbReference>
<dbReference type="GO" id="GO:0032728">
    <property type="term" value="P:positive regulation of interferon-beta production"/>
    <property type="evidence" value="ECO:0007669"/>
    <property type="project" value="Ensembl"/>
</dbReference>
<evidence type="ECO:0000256" key="7">
    <source>
        <dbReference type="ARBA" id="ARBA00022588"/>
    </source>
</evidence>
<dbReference type="InterPro" id="IPR001650">
    <property type="entry name" value="Helicase_C-like"/>
</dbReference>
<keyword evidence="17" id="KW-0694">RNA-binding</keyword>
<dbReference type="InterPro" id="IPR011545">
    <property type="entry name" value="DEAD/DEAH_box_helicase_dom"/>
</dbReference>
<dbReference type="FunFam" id="3.40.50.300:FF:001233">
    <property type="entry name" value="Probable ATP-dependent RNA helicase DDX58"/>
    <property type="match status" value="1"/>
</dbReference>
<dbReference type="CDD" id="cd08817">
    <property type="entry name" value="CARD_RIG-I_r2"/>
    <property type="match status" value="1"/>
</dbReference>
<dbReference type="Pfam" id="PF18119">
    <property type="entry name" value="RIG-I_C"/>
    <property type="match status" value="1"/>
</dbReference>
<dbReference type="GeneTree" id="ENSGT00940000153173"/>
<dbReference type="GO" id="GO:0060760">
    <property type="term" value="P:positive regulation of response to cytokine stimulus"/>
    <property type="evidence" value="ECO:0007669"/>
    <property type="project" value="Ensembl"/>
</dbReference>
<evidence type="ECO:0000256" key="3">
    <source>
        <dbReference type="ARBA" id="ARBA00012552"/>
    </source>
</evidence>
<comment type="similarity">
    <text evidence="2">Belongs to the helicase family. RLR subfamily.</text>
</comment>
<reference evidence="24" key="1">
    <citation type="submission" date="2025-08" db="UniProtKB">
        <authorList>
            <consortium name="Ensembl"/>
        </authorList>
    </citation>
    <scope>IDENTIFICATION</scope>
</reference>
<keyword evidence="4" id="KW-0963">Cytoplasm</keyword>
<gene>
    <name evidence="24" type="primary">RIGI</name>
</gene>
<evidence type="ECO:0000256" key="6">
    <source>
        <dbReference type="ARBA" id="ARBA00022553"/>
    </source>
</evidence>
<dbReference type="GO" id="GO:1990904">
    <property type="term" value="C:ribonucleoprotein complex"/>
    <property type="evidence" value="ECO:0007669"/>
    <property type="project" value="Ensembl"/>
</dbReference>
<dbReference type="PROSITE" id="PS51194">
    <property type="entry name" value="HELICASE_CTER"/>
    <property type="match status" value="1"/>
</dbReference>
<dbReference type="InterPro" id="IPR014001">
    <property type="entry name" value="Helicase_ATP-bd"/>
</dbReference>
<dbReference type="GO" id="GO:0032757">
    <property type="term" value="P:positive regulation of interleukin-8 production"/>
    <property type="evidence" value="ECO:0007669"/>
    <property type="project" value="Ensembl"/>
</dbReference>
<dbReference type="SMART" id="SM00490">
    <property type="entry name" value="HELICc"/>
    <property type="match status" value="1"/>
</dbReference>
<feature type="domain" description="Helicase C-terminal" evidence="22">
    <location>
        <begin position="738"/>
        <end position="904"/>
    </location>
</feature>
<evidence type="ECO:0000256" key="14">
    <source>
        <dbReference type="ARBA" id="ARBA00022840"/>
    </source>
</evidence>
<keyword evidence="6" id="KW-0597">Phosphoprotein</keyword>
<dbReference type="Ensembl" id="ENSCPBT00000012703.1">
    <property type="protein sequence ID" value="ENSCPBP00000010586.1"/>
    <property type="gene ID" value="ENSCPBG00000008101.1"/>
</dbReference>
<keyword evidence="11" id="KW-0378">Hydrolase</keyword>
<evidence type="ECO:0000259" key="22">
    <source>
        <dbReference type="PROSITE" id="PS51194"/>
    </source>
</evidence>
<evidence type="ECO:0000259" key="23">
    <source>
        <dbReference type="PROSITE" id="PS51789"/>
    </source>
</evidence>
<evidence type="ECO:0000256" key="2">
    <source>
        <dbReference type="ARBA" id="ARBA00006866"/>
    </source>
</evidence>
<dbReference type="GO" id="GO:0032755">
    <property type="term" value="P:positive regulation of interleukin-6 production"/>
    <property type="evidence" value="ECO:0007669"/>
    <property type="project" value="Ensembl"/>
</dbReference>
<dbReference type="InterPro" id="IPR027417">
    <property type="entry name" value="P-loop_NTPase"/>
</dbReference>
<evidence type="ECO:0000259" key="21">
    <source>
        <dbReference type="PROSITE" id="PS51192"/>
    </source>
</evidence>
<keyword evidence="25" id="KW-1185">Reference proteome</keyword>
<dbReference type="GO" id="GO:0005524">
    <property type="term" value="F:ATP binding"/>
    <property type="evidence" value="ECO:0007669"/>
    <property type="project" value="UniProtKB-KW"/>
</dbReference>
<accession>A0A8C3FQV8</accession>
<keyword evidence="12" id="KW-0347">Helicase</keyword>
<dbReference type="Pfam" id="PF11648">
    <property type="entry name" value="RIG-I_C-RD"/>
    <property type="match status" value="1"/>
</dbReference>
<dbReference type="CDD" id="cd15805">
    <property type="entry name" value="RIG-I_C"/>
    <property type="match status" value="1"/>
</dbReference>
<keyword evidence="8" id="KW-0479">Metal-binding</keyword>
<dbReference type="GO" id="GO:0042802">
    <property type="term" value="F:identical protein binding"/>
    <property type="evidence" value="ECO:0007669"/>
    <property type="project" value="Ensembl"/>
</dbReference>
<dbReference type="GO" id="GO:0038187">
    <property type="term" value="F:pattern recognition receptor activity"/>
    <property type="evidence" value="ECO:0007669"/>
    <property type="project" value="Ensembl"/>
</dbReference>
<dbReference type="Pfam" id="PF00270">
    <property type="entry name" value="DEAD"/>
    <property type="match status" value="1"/>
</dbReference>
<evidence type="ECO:0000256" key="13">
    <source>
        <dbReference type="ARBA" id="ARBA00022833"/>
    </source>
</evidence>
<dbReference type="PROSITE" id="PS51789">
    <property type="entry name" value="RLR_CTR"/>
    <property type="match status" value="1"/>
</dbReference>
<dbReference type="InterPro" id="IPR021673">
    <property type="entry name" value="RLR_CTR"/>
</dbReference>
<evidence type="ECO:0000256" key="9">
    <source>
        <dbReference type="ARBA" id="ARBA00022737"/>
    </source>
</evidence>
<dbReference type="CDD" id="cd12090">
    <property type="entry name" value="MDA5_ID"/>
    <property type="match status" value="1"/>
</dbReference>
<dbReference type="GO" id="GO:0003690">
    <property type="term" value="F:double-stranded DNA binding"/>
    <property type="evidence" value="ECO:0007669"/>
    <property type="project" value="Ensembl"/>
</dbReference>
<dbReference type="SUPFAM" id="SSF52540">
    <property type="entry name" value="P-loop containing nucleoside triphosphate hydrolases"/>
    <property type="match status" value="2"/>
</dbReference>
<dbReference type="InterPro" id="IPR038557">
    <property type="entry name" value="RLR_C_sf"/>
</dbReference>
<keyword evidence="7" id="KW-0399">Innate immunity</keyword>
<dbReference type="InterPro" id="IPR031964">
    <property type="entry name" value="CARD_dom"/>
</dbReference>
<dbReference type="PANTHER" id="PTHR14074">
    <property type="entry name" value="HELICASE WITH DEATH DOMAIN-RELATED"/>
    <property type="match status" value="1"/>
</dbReference>
<dbReference type="GO" id="GO:0015629">
    <property type="term" value="C:actin cytoskeleton"/>
    <property type="evidence" value="ECO:0007669"/>
    <property type="project" value="Ensembl"/>
</dbReference>
<feature type="compositionally biased region" description="Low complexity" evidence="20">
    <location>
        <begin position="145"/>
        <end position="155"/>
    </location>
</feature>
<dbReference type="GO" id="GO:0016887">
    <property type="term" value="F:ATP hydrolysis activity"/>
    <property type="evidence" value="ECO:0007669"/>
    <property type="project" value="Ensembl"/>
</dbReference>
<feature type="compositionally biased region" description="Basic residues" evidence="20">
    <location>
        <begin position="120"/>
        <end position="129"/>
    </location>
</feature>
<dbReference type="GO" id="GO:0005525">
    <property type="term" value="F:GTP binding"/>
    <property type="evidence" value="ECO:0007669"/>
    <property type="project" value="Ensembl"/>
</dbReference>
<dbReference type="GO" id="GO:0005923">
    <property type="term" value="C:bicellular tight junction"/>
    <property type="evidence" value="ECO:0007669"/>
    <property type="project" value="Ensembl"/>
</dbReference>
<dbReference type="SMART" id="SM00487">
    <property type="entry name" value="DEXDc"/>
    <property type="match status" value="1"/>
</dbReference>
<proteinExistence type="inferred from homology"/>
<evidence type="ECO:0000256" key="12">
    <source>
        <dbReference type="ARBA" id="ARBA00022806"/>
    </source>
</evidence>
<dbReference type="EC" id="3.6.4.13" evidence="3"/>
<keyword evidence="13" id="KW-0862">Zinc</keyword>
<dbReference type="Gene3D" id="3.40.50.300">
    <property type="entry name" value="P-loop containing nucleotide triphosphate hydrolases"/>
    <property type="match status" value="2"/>
</dbReference>
<dbReference type="InterPro" id="IPR011029">
    <property type="entry name" value="DEATH-like_dom_sf"/>
</dbReference>
<comment type="subcellular location">
    <subcellularLocation>
        <location evidence="1">Cytoplasm</location>
    </subcellularLocation>
</comment>
<dbReference type="FunFam" id="3.40.50.300:FF:001291">
    <property type="entry name" value="Probable ATP-dependent RNA helicase DDX58"/>
    <property type="match status" value="1"/>
</dbReference>
<dbReference type="GO" id="GO:0008270">
    <property type="term" value="F:zinc ion binding"/>
    <property type="evidence" value="ECO:0007669"/>
    <property type="project" value="Ensembl"/>
</dbReference>
<keyword evidence="9" id="KW-0677">Repeat</keyword>
<dbReference type="InterPro" id="IPR041204">
    <property type="entry name" value="RIG-I-like_C"/>
</dbReference>
<dbReference type="GO" id="GO:0071360">
    <property type="term" value="P:cellular response to exogenous dsRNA"/>
    <property type="evidence" value="ECO:0007669"/>
    <property type="project" value="Ensembl"/>
</dbReference>
<name>A0A8C3FQV8_CHRPI</name>
<keyword evidence="14" id="KW-0067">ATP-binding</keyword>
<dbReference type="GO" id="GO:0032760">
    <property type="term" value="P:positive regulation of tumor necrosis factor production"/>
    <property type="evidence" value="ECO:0007669"/>
    <property type="project" value="Ensembl"/>
</dbReference>
<evidence type="ECO:0000256" key="17">
    <source>
        <dbReference type="ARBA" id="ARBA00022884"/>
    </source>
</evidence>
<evidence type="ECO:0000256" key="1">
    <source>
        <dbReference type="ARBA" id="ARBA00004496"/>
    </source>
</evidence>
<dbReference type="InterPro" id="IPR042145">
    <property type="entry name" value="CARD_RIG-I_r2"/>
</dbReference>
<organism evidence="24 25">
    <name type="scientific">Chrysemys picta bellii</name>
    <name type="common">Western painted turtle</name>
    <name type="synonym">Emys bellii</name>
    <dbReference type="NCBI Taxonomy" id="8478"/>
    <lineage>
        <taxon>Eukaryota</taxon>
        <taxon>Metazoa</taxon>
        <taxon>Chordata</taxon>
        <taxon>Craniata</taxon>
        <taxon>Vertebrata</taxon>
        <taxon>Euteleostomi</taxon>
        <taxon>Archelosauria</taxon>
        <taxon>Testudinata</taxon>
        <taxon>Testudines</taxon>
        <taxon>Cryptodira</taxon>
        <taxon>Durocryptodira</taxon>
        <taxon>Testudinoidea</taxon>
        <taxon>Emydidae</taxon>
        <taxon>Chrysemys</taxon>
    </lineage>
</organism>
<dbReference type="Gene3D" id="1.10.533.10">
    <property type="entry name" value="Death Domain, Fas"/>
    <property type="match status" value="2"/>
</dbReference>
<evidence type="ECO:0000313" key="24">
    <source>
        <dbReference type="Ensembl" id="ENSCPBP00000010586.1"/>
    </source>
</evidence>
<evidence type="ECO:0000256" key="20">
    <source>
        <dbReference type="SAM" id="MobiDB-lite"/>
    </source>
</evidence>
<evidence type="ECO:0000256" key="16">
    <source>
        <dbReference type="ARBA" id="ARBA00022859"/>
    </source>
</evidence>
<dbReference type="InterPro" id="IPR051363">
    <property type="entry name" value="RLR_Helicase"/>
</dbReference>
<feature type="region of interest" description="Disordered" evidence="20">
    <location>
        <begin position="59"/>
        <end position="78"/>
    </location>
</feature>
<dbReference type="GO" id="GO:0002230">
    <property type="term" value="P:positive regulation of defense response to virus by host"/>
    <property type="evidence" value="ECO:0007669"/>
    <property type="project" value="Ensembl"/>
</dbReference>
<dbReference type="Pfam" id="PF00271">
    <property type="entry name" value="Helicase_C"/>
    <property type="match status" value="1"/>
</dbReference>
<dbReference type="GO" id="GO:0031625">
    <property type="term" value="F:ubiquitin protein ligase binding"/>
    <property type="evidence" value="ECO:0007669"/>
    <property type="project" value="Ensembl"/>
</dbReference>
<reference evidence="24" key="2">
    <citation type="submission" date="2025-09" db="UniProtKB">
        <authorList>
            <consortium name="Ensembl"/>
        </authorList>
    </citation>
    <scope>IDENTIFICATION</scope>
</reference>
<dbReference type="Gene3D" id="2.170.150.30">
    <property type="entry name" value="RIG-I-like receptor, C-terminal regulatory domain"/>
    <property type="match status" value="1"/>
</dbReference>
<dbReference type="PROSITE" id="PS51192">
    <property type="entry name" value="HELICASE_ATP_BIND_1"/>
    <property type="match status" value="1"/>
</dbReference>
<dbReference type="Gene3D" id="1.20.1320.30">
    <property type="match status" value="1"/>
</dbReference>
<evidence type="ECO:0000256" key="10">
    <source>
        <dbReference type="ARBA" id="ARBA00022741"/>
    </source>
</evidence>
<dbReference type="GO" id="GO:0039529">
    <property type="term" value="P:RIG-I signaling pathway"/>
    <property type="evidence" value="ECO:0007669"/>
    <property type="project" value="Ensembl"/>
</dbReference>
<dbReference type="Proteomes" id="UP000694380">
    <property type="component" value="Unplaced"/>
</dbReference>
<keyword evidence="15" id="KW-0832">Ubl conjugation</keyword>
<dbReference type="GO" id="GO:0005737">
    <property type="term" value="C:cytoplasm"/>
    <property type="evidence" value="ECO:0007669"/>
    <property type="project" value="UniProtKB-SubCell"/>
</dbReference>
<feature type="domain" description="RLR CTR" evidence="23">
    <location>
        <begin position="925"/>
        <end position="1055"/>
    </location>
</feature>
<dbReference type="Pfam" id="PF16739">
    <property type="entry name" value="CARD_2"/>
    <property type="match status" value="2"/>
</dbReference>
<dbReference type="GO" id="GO:0140374">
    <property type="term" value="P:antiviral innate immune response"/>
    <property type="evidence" value="ECO:0007669"/>
    <property type="project" value="Ensembl"/>
</dbReference>
<dbReference type="GO" id="GO:0003725">
    <property type="term" value="F:double-stranded RNA binding"/>
    <property type="evidence" value="ECO:0007669"/>
    <property type="project" value="Ensembl"/>
</dbReference>
<dbReference type="GO" id="GO:0032587">
    <property type="term" value="C:ruffle membrane"/>
    <property type="evidence" value="ECO:0007669"/>
    <property type="project" value="Ensembl"/>
</dbReference>
<keyword evidence="10" id="KW-0547">Nucleotide-binding</keyword>
<dbReference type="GO" id="GO:0003724">
    <property type="term" value="F:RNA helicase activity"/>
    <property type="evidence" value="ECO:0007669"/>
    <property type="project" value="UniProtKB-EC"/>
</dbReference>
<feature type="region of interest" description="Disordered" evidence="20">
    <location>
        <begin position="103"/>
        <end position="156"/>
    </location>
</feature>
<keyword evidence="18" id="KW-0051">Antiviral defense</keyword>